<proteinExistence type="predicted"/>
<protein>
    <submittedName>
        <fullName evidence="1">Uncharacterized protein</fullName>
    </submittedName>
</protein>
<sequence>MKVKSVVTTRMPPHQTSTMRSILRILRNPMKHLMSTRVMTSTMTRMEEEGEAEAGAAAAEAAAVVTLTPTITIAPVGMHHLLNHLAIQFQLSSPSSHRALGCQMAQGDSQWEEENLLMPPIRCRKGEREETPVVSEAGVILRVISVSNSGNGAVVLS</sequence>
<accession>A0A843TU06</accession>
<name>A0A843TU06_COLES</name>
<reference evidence="1" key="1">
    <citation type="submission" date="2017-07" db="EMBL/GenBank/DDBJ databases">
        <title>Taro Niue Genome Assembly and Annotation.</title>
        <authorList>
            <person name="Atibalentja N."/>
            <person name="Keating K."/>
            <person name="Fields C.J."/>
        </authorList>
    </citation>
    <scope>NUCLEOTIDE SEQUENCE</scope>
    <source>
        <strain evidence="1">Niue_2</strain>
        <tissue evidence="1">Leaf</tissue>
    </source>
</reference>
<dbReference type="EMBL" id="NMUH01000285">
    <property type="protein sequence ID" value="MQL76172.1"/>
    <property type="molecule type" value="Genomic_DNA"/>
</dbReference>
<organism evidence="1 2">
    <name type="scientific">Colocasia esculenta</name>
    <name type="common">Wild taro</name>
    <name type="synonym">Arum esculentum</name>
    <dbReference type="NCBI Taxonomy" id="4460"/>
    <lineage>
        <taxon>Eukaryota</taxon>
        <taxon>Viridiplantae</taxon>
        <taxon>Streptophyta</taxon>
        <taxon>Embryophyta</taxon>
        <taxon>Tracheophyta</taxon>
        <taxon>Spermatophyta</taxon>
        <taxon>Magnoliopsida</taxon>
        <taxon>Liliopsida</taxon>
        <taxon>Araceae</taxon>
        <taxon>Aroideae</taxon>
        <taxon>Colocasieae</taxon>
        <taxon>Colocasia</taxon>
    </lineage>
</organism>
<comment type="caution">
    <text evidence="1">The sequence shown here is derived from an EMBL/GenBank/DDBJ whole genome shotgun (WGS) entry which is preliminary data.</text>
</comment>
<keyword evidence="2" id="KW-1185">Reference proteome</keyword>
<gene>
    <name evidence="1" type="ORF">Taro_008579</name>
</gene>
<dbReference type="AlphaFoldDB" id="A0A843TU06"/>
<dbReference type="Proteomes" id="UP000652761">
    <property type="component" value="Unassembled WGS sequence"/>
</dbReference>
<evidence type="ECO:0000313" key="1">
    <source>
        <dbReference type="EMBL" id="MQL76172.1"/>
    </source>
</evidence>
<evidence type="ECO:0000313" key="2">
    <source>
        <dbReference type="Proteomes" id="UP000652761"/>
    </source>
</evidence>